<evidence type="ECO:0008006" key="4">
    <source>
        <dbReference type="Google" id="ProtNLM"/>
    </source>
</evidence>
<sequence length="121" mass="12305">MRASLMLGACLALLGLAACGSDKDEEGLRTGRLTLREGRSLGAAPACGVDLPQCAEGLSCFSFKLDGTHQARCADESTVCQELLSCTGGTECAVLLSYPAQVTCSGTCTGPDCDGSVSHSP</sequence>
<dbReference type="PROSITE" id="PS51257">
    <property type="entry name" value="PROKAR_LIPOPROTEIN"/>
    <property type="match status" value="1"/>
</dbReference>
<keyword evidence="1" id="KW-0732">Signal</keyword>
<evidence type="ECO:0000313" key="2">
    <source>
        <dbReference type="EMBL" id="NMO18811.1"/>
    </source>
</evidence>
<accession>A0A848LM71</accession>
<dbReference type="Proteomes" id="UP000518300">
    <property type="component" value="Unassembled WGS sequence"/>
</dbReference>
<protein>
    <recommendedName>
        <fullName evidence="4">Lipoprotein</fullName>
    </recommendedName>
</protein>
<evidence type="ECO:0000256" key="1">
    <source>
        <dbReference type="SAM" id="SignalP"/>
    </source>
</evidence>
<reference evidence="2 3" key="1">
    <citation type="submission" date="2020-04" db="EMBL/GenBank/DDBJ databases">
        <title>Draft genome of Pyxidicoccus fallax type strain.</title>
        <authorList>
            <person name="Whitworth D.E."/>
        </authorList>
    </citation>
    <scope>NUCLEOTIDE SEQUENCE [LARGE SCALE GENOMIC DNA]</scope>
    <source>
        <strain evidence="2 3">DSM 14698</strain>
    </source>
</reference>
<keyword evidence="3" id="KW-1185">Reference proteome</keyword>
<name>A0A848LM71_9BACT</name>
<dbReference type="RefSeq" id="WP_169348074.1">
    <property type="nucleotide sequence ID" value="NZ_JABBJJ010000155.1"/>
</dbReference>
<dbReference type="AlphaFoldDB" id="A0A848LM71"/>
<feature type="chain" id="PRO_5033017417" description="Lipoprotein" evidence="1">
    <location>
        <begin position="21"/>
        <end position="121"/>
    </location>
</feature>
<organism evidence="2 3">
    <name type="scientific">Pyxidicoccus fallax</name>
    <dbReference type="NCBI Taxonomy" id="394095"/>
    <lineage>
        <taxon>Bacteria</taxon>
        <taxon>Pseudomonadati</taxon>
        <taxon>Myxococcota</taxon>
        <taxon>Myxococcia</taxon>
        <taxon>Myxococcales</taxon>
        <taxon>Cystobacterineae</taxon>
        <taxon>Myxococcaceae</taxon>
        <taxon>Pyxidicoccus</taxon>
    </lineage>
</organism>
<gene>
    <name evidence="2" type="ORF">HG543_28690</name>
</gene>
<evidence type="ECO:0000313" key="3">
    <source>
        <dbReference type="Proteomes" id="UP000518300"/>
    </source>
</evidence>
<comment type="caution">
    <text evidence="2">The sequence shown here is derived from an EMBL/GenBank/DDBJ whole genome shotgun (WGS) entry which is preliminary data.</text>
</comment>
<proteinExistence type="predicted"/>
<feature type="signal peptide" evidence="1">
    <location>
        <begin position="1"/>
        <end position="20"/>
    </location>
</feature>
<dbReference type="EMBL" id="JABBJJ010000155">
    <property type="protein sequence ID" value="NMO18811.1"/>
    <property type="molecule type" value="Genomic_DNA"/>
</dbReference>